<dbReference type="GeneID" id="93090796"/>
<dbReference type="OrthoDB" id="9795565at2"/>
<evidence type="ECO:0000259" key="2">
    <source>
        <dbReference type="Pfam" id="PF13166"/>
    </source>
</evidence>
<feature type="domain" description="Protein CR006 P-loop" evidence="2">
    <location>
        <begin position="11"/>
        <end position="751"/>
    </location>
</feature>
<evidence type="ECO:0000313" key="4">
    <source>
        <dbReference type="Proteomes" id="UP000254920"/>
    </source>
</evidence>
<feature type="coiled-coil region" evidence="1">
    <location>
        <begin position="132"/>
        <end position="159"/>
    </location>
</feature>
<dbReference type="STRING" id="32024.GCA_000788295_00329"/>
<evidence type="ECO:0000313" key="3">
    <source>
        <dbReference type="EMBL" id="SUX10103.1"/>
    </source>
</evidence>
<proteinExistence type="predicted"/>
<dbReference type="InterPro" id="IPR027417">
    <property type="entry name" value="P-loop_NTPase"/>
</dbReference>
<reference evidence="3 4" key="1">
    <citation type="submission" date="2018-06" db="EMBL/GenBank/DDBJ databases">
        <authorList>
            <consortium name="Pathogen Informatics"/>
            <person name="Doyle S."/>
        </authorList>
    </citation>
    <scope>NUCLEOTIDE SEQUENCE [LARGE SCALE GENOMIC DNA]</scope>
    <source>
        <strain evidence="3 4">NCTC12475</strain>
    </source>
</reference>
<dbReference type="RefSeq" id="WP_089182615.1">
    <property type="nucleotide sequence ID" value="NZ_CP043427.1"/>
</dbReference>
<organism evidence="3 4">
    <name type="scientific">Campylobacter sputorum subsp. sputorum</name>
    <dbReference type="NCBI Taxonomy" id="32024"/>
    <lineage>
        <taxon>Bacteria</taxon>
        <taxon>Pseudomonadati</taxon>
        <taxon>Campylobacterota</taxon>
        <taxon>Epsilonproteobacteria</taxon>
        <taxon>Campylobacterales</taxon>
        <taxon>Campylobacteraceae</taxon>
        <taxon>Campylobacter</taxon>
    </lineage>
</organism>
<sequence>MITKIEKIENLGIYKNFNSSKINEFKRYNLIYGWNGSGKSTLSRLFNSLNGKNIAEIYNGFKISICIDGTVYAENQFPISTESIKVFNDDFINENIDWNGILKSILLLDEKNIKEMESYNLLKNELYGDGSAVGILKEIENKEKELQDKEKELQKILTNIGKNVKNNFQLLDTTDSYYMNYDKRKVLSLIEDQNNPISKNDLIRNDELDSVIKKARPIKKDAITKKIEILNIDNIRKEIQKTSELIDRTVTSRVIEELKNNSQLSAWVENGLNLHKTEHRKICAFCGSSISNERIEKLDAHFSNALSKLNSEIALSIYSWESLKINADIFLIDENDFYDELLEQVKEQNSQFRKISQLANKEIEVYIEVLKEKQKKPFEKLGNTFEVDKLINSFNELNLVINKIKAYIDIHNEKVANFDAVIRDAKKRIERHYIQEQIEQLQYNDKKVKLQQFKDSLEKIKESCDKKKTKYAALENKLSNETLGAEEFNKKLEKFLGYGEITIEFDKDEKGYKIYRNGREEAKNLSEGEKTAIAFIYFITKIKENGQKIEDTILVIDDPISSFDSNKLFSAYAYMKSECDKAKQLFVLTHNYNFFSLVFRWFDRKHIKVDDKKCPNYSIYRIENKFENGVRFAFLNDGGEGLKQATEYDYIFNTVYSLKDKTLSKQEMIFCGNVARKLVESFLSFKFPKQRADLMSLLNAALPGQDNDIIRERIYKFINIYSHEKKINVLEGLDTEVLDASSQTVINDILKMVKELDERHYNAMVEKVEKELAD</sequence>
<gene>
    <name evidence="3" type="ORF">NCTC12475_00352</name>
</gene>
<dbReference type="Gene3D" id="3.40.50.300">
    <property type="entry name" value="P-loop containing nucleotide triphosphate hydrolases"/>
    <property type="match status" value="1"/>
</dbReference>
<dbReference type="EMBL" id="UFVD01000001">
    <property type="protein sequence ID" value="SUX10103.1"/>
    <property type="molecule type" value="Genomic_DNA"/>
</dbReference>
<dbReference type="AlphaFoldDB" id="A0A381DI32"/>
<name>A0A381DI32_9BACT</name>
<dbReference type="Proteomes" id="UP000254920">
    <property type="component" value="Unassembled WGS sequence"/>
</dbReference>
<dbReference type="InterPro" id="IPR026866">
    <property type="entry name" value="CR006_AAA"/>
</dbReference>
<keyword evidence="1" id="KW-0175">Coiled coil</keyword>
<dbReference type="Pfam" id="PF13166">
    <property type="entry name" value="AAA_13"/>
    <property type="match status" value="1"/>
</dbReference>
<evidence type="ECO:0000256" key="1">
    <source>
        <dbReference type="SAM" id="Coils"/>
    </source>
</evidence>
<keyword evidence="4" id="KW-1185">Reference proteome</keyword>
<protein>
    <submittedName>
        <fullName evidence="3">RloC protein</fullName>
    </submittedName>
</protein>
<accession>A0A381DI32</accession>
<dbReference type="SUPFAM" id="SSF52540">
    <property type="entry name" value="P-loop containing nucleoside triphosphate hydrolases"/>
    <property type="match status" value="1"/>
</dbReference>
<feature type="coiled-coil region" evidence="1">
    <location>
        <begin position="443"/>
        <end position="477"/>
    </location>
</feature>